<evidence type="ECO:0000313" key="2">
    <source>
        <dbReference type="EMBL" id="KUO20248.1"/>
    </source>
</evidence>
<feature type="signal peptide" evidence="1">
    <location>
        <begin position="1"/>
        <end position="25"/>
    </location>
</feature>
<sequence>MKSLKAAAVVAGSMVIVGVAAPAFANDASDFTATSLNGGLDTVTSRAGQDLLDVQPLHTDMLDTENKNSLVGAGQHAVDNANEVGLPGGLLGGLPLQK</sequence>
<dbReference type="EMBL" id="LMXB01000041">
    <property type="protein sequence ID" value="KUO20248.1"/>
    <property type="molecule type" value="Genomic_DNA"/>
</dbReference>
<dbReference type="AlphaFoldDB" id="A0A101V0K2"/>
<dbReference type="OrthoDB" id="4336056at2"/>
<gene>
    <name evidence="2" type="ORF">AQJ91_15855</name>
</gene>
<evidence type="ECO:0000256" key="1">
    <source>
        <dbReference type="SAM" id="SignalP"/>
    </source>
</evidence>
<evidence type="ECO:0008006" key="4">
    <source>
        <dbReference type="Google" id="ProtNLM"/>
    </source>
</evidence>
<keyword evidence="1" id="KW-0732">Signal</keyword>
<comment type="caution">
    <text evidence="2">The sequence shown here is derived from an EMBL/GenBank/DDBJ whole genome shotgun (WGS) entry which is preliminary data.</text>
</comment>
<evidence type="ECO:0000313" key="3">
    <source>
        <dbReference type="Proteomes" id="UP000053260"/>
    </source>
</evidence>
<dbReference type="Proteomes" id="UP000053260">
    <property type="component" value="Unassembled WGS sequence"/>
</dbReference>
<dbReference type="RefSeq" id="WP_067021468.1">
    <property type="nucleotide sequence ID" value="NZ_KQ949082.1"/>
</dbReference>
<feature type="chain" id="PRO_5007108624" description="Secreted protein" evidence="1">
    <location>
        <begin position="26"/>
        <end position="98"/>
    </location>
</feature>
<organism evidence="2 3">
    <name type="scientific">Streptomyces dysideae</name>
    <dbReference type="NCBI Taxonomy" id="909626"/>
    <lineage>
        <taxon>Bacteria</taxon>
        <taxon>Bacillati</taxon>
        <taxon>Actinomycetota</taxon>
        <taxon>Actinomycetes</taxon>
        <taxon>Kitasatosporales</taxon>
        <taxon>Streptomycetaceae</taxon>
        <taxon>Streptomyces</taxon>
    </lineage>
</organism>
<accession>A0A101V0K2</accession>
<protein>
    <recommendedName>
        <fullName evidence="4">Secreted protein</fullName>
    </recommendedName>
</protein>
<keyword evidence="3" id="KW-1185">Reference proteome</keyword>
<proteinExistence type="predicted"/>
<dbReference type="STRING" id="909626.AQJ91_15855"/>
<reference evidence="2 3" key="1">
    <citation type="submission" date="2015-10" db="EMBL/GenBank/DDBJ databases">
        <title>Draft genome sequence of Streptomyces sp. RV15, isolated from a marine sponge.</title>
        <authorList>
            <person name="Ruckert C."/>
            <person name="Abdelmohsen U.R."/>
            <person name="Winkler A."/>
            <person name="Hentschel U."/>
            <person name="Kalinowski J."/>
            <person name="Kampfer P."/>
            <person name="Glaeser S."/>
        </authorList>
    </citation>
    <scope>NUCLEOTIDE SEQUENCE [LARGE SCALE GENOMIC DNA]</scope>
    <source>
        <strain evidence="2 3">RV15</strain>
    </source>
</reference>
<name>A0A101V0K2_9ACTN</name>